<dbReference type="Pfam" id="PF12704">
    <property type="entry name" value="MacB_PCD"/>
    <property type="match status" value="1"/>
</dbReference>
<feature type="transmembrane region" description="Helical" evidence="6">
    <location>
        <begin position="376"/>
        <end position="399"/>
    </location>
</feature>
<evidence type="ECO:0000256" key="3">
    <source>
        <dbReference type="ARBA" id="ARBA00022692"/>
    </source>
</evidence>
<dbReference type="OrthoDB" id="5933722at2"/>
<evidence type="ECO:0000256" key="4">
    <source>
        <dbReference type="ARBA" id="ARBA00022989"/>
    </source>
</evidence>
<keyword evidence="2" id="KW-1003">Cell membrane</keyword>
<keyword evidence="10" id="KW-1185">Reference proteome</keyword>
<feature type="transmembrane region" description="Helical" evidence="6">
    <location>
        <begin position="333"/>
        <end position="356"/>
    </location>
</feature>
<sequence length="789" mass="88621">MLKNFIVVAFRSLRKNSLYSVINISGLSVGIACSILILLWVRDETSFDRFIPKVDKLHQVWVNASYDGSVQSWNSVPLPTYLELKSAHAKIVNSAVTGWGGKRLVANGDKRINIQGYYVSEEFLDMFEFPMVEGDRSMVLDDPSSIVISEKLAATMFEEGEDPIGKFLKVEDASTLQVTGIFKDIPQNSTFQFDYLIPWKHRASIQQWVRDNEQNWGNYSFQVFVELANTTDETEVEAGIKDILTEKGQTDVPREFFLHPMPRWRLHTSFENGVESGGQHEYVTLFSIIALFILIIACINFMNLATARSERRAKEVGIRKTLGSKRGQLIMQFYGESVLISLISYLFALLLVFVALPSYNNLVDKQLSIDFGASQFWVFSLAIILVTGVISGSYPSLYLSSFNPVKTLKGKISVGKNANLPRRILVMLQFGFAIVLIISTIVILKQIDLAKSRDIGYSQEGLISMTLTDAISENYDVIKNELKRKNLIVNMTRSNSRVTSINSNNFLGWPGKPESQKVMFVTVVRGYDWAETMGAEMLFGRDLSKEFATDSSAIVINKSALDLMGIEGDPVGTQLDLWGEKRTLVGVVDNVMMGSPYEEVRPMFMVIDDWGGSVTLRLPATNNMQSLLAGVQEVFEEYNPAYPFEYEFVDVAFERKYTTINLTRKLSMIFALLTIFITGLGLFGLASYTAQQRIKEIGIRKVLGASVTNLVGLMSRDFAKLVLMSFVIFAPLAYFLLSSYLQRYTIRTSLDWWIFALTGLVALVFAIAVVVNQARRAALANPARSLRSE</sequence>
<evidence type="ECO:0000313" key="9">
    <source>
        <dbReference type="EMBL" id="KYG75906.1"/>
    </source>
</evidence>
<feature type="transmembrane region" description="Helical" evidence="6">
    <location>
        <begin position="752"/>
        <end position="771"/>
    </location>
</feature>
<dbReference type="Pfam" id="PF02687">
    <property type="entry name" value="FtsX"/>
    <property type="match status" value="2"/>
</dbReference>
<evidence type="ECO:0008006" key="11">
    <source>
        <dbReference type="Google" id="ProtNLM"/>
    </source>
</evidence>
<evidence type="ECO:0000313" key="10">
    <source>
        <dbReference type="Proteomes" id="UP000075606"/>
    </source>
</evidence>
<feature type="domain" description="ABC3 transporter permease C-terminal" evidence="7">
    <location>
        <begin position="288"/>
        <end position="404"/>
    </location>
</feature>
<dbReference type="PANTHER" id="PTHR30572:SF18">
    <property type="entry name" value="ABC-TYPE MACROLIDE FAMILY EXPORT SYSTEM PERMEASE COMPONENT 2"/>
    <property type="match status" value="1"/>
</dbReference>
<reference evidence="9 10" key="1">
    <citation type="submission" date="2016-01" db="EMBL/GenBank/DDBJ databases">
        <title>Genome sequencing of Roseivirga spongicola UST030701-084.</title>
        <authorList>
            <person name="Selvaratnam C."/>
            <person name="Thevarajoo S."/>
            <person name="Goh K.M."/>
            <person name="Ee R."/>
            <person name="Chan K.-G."/>
            <person name="Chong C.S."/>
        </authorList>
    </citation>
    <scope>NUCLEOTIDE SEQUENCE [LARGE SCALE GENOMIC DNA]</scope>
    <source>
        <strain evidence="9 10">UST030701-084</strain>
    </source>
</reference>
<keyword evidence="4 6" id="KW-1133">Transmembrane helix</keyword>
<keyword evidence="5 6" id="KW-0472">Membrane</keyword>
<dbReference type="EMBL" id="LRPC01000012">
    <property type="protein sequence ID" value="KYG75906.1"/>
    <property type="molecule type" value="Genomic_DNA"/>
</dbReference>
<dbReference type="PROSITE" id="PS51257">
    <property type="entry name" value="PROKAR_LIPOPROTEIN"/>
    <property type="match status" value="1"/>
</dbReference>
<protein>
    <recommendedName>
        <fullName evidence="11">ABC transporter permease</fullName>
    </recommendedName>
</protein>
<dbReference type="Proteomes" id="UP000075606">
    <property type="component" value="Unassembled WGS sequence"/>
</dbReference>
<dbReference type="GO" id="GO:0022857">
    <property type="term" value="F:transmembrane transporter activity"/>
    <property type="evidence" value="ECO:0007669"/>
    <property type="project" value="TreeGrafter"/>
</dbReference>
<keyword evidence="3 6" id="KW-0812">Transmembrane</keyword>
<feature type="transmembrane region" description="Helical" evidence="6">
    <location>
        <begin position="721"/>
        <end position="740"/>
    </location>
</feature>
<evidence type="ECO:0000259" key="7">
    <source>
        <dbReference type="Pfam" id="PF02687"/>
    </source>
</evidence>
<dbReference type="RefSeq" id="WP_068220019.1">
    <property type="nucleotide sequence ID" value="NZ_CP139724.1"/>
</dbReference>
<dbReference type="InterPro" id="IPR025857">
    <property type="entry name" value="MacB_PCD"/>
</dbReference>
<gene>
    <name evidence="9" type="ORF">AWW68_08740</name>
</gene>
<dbReference type="InterPro" id="IPR003838">
    <property type="entry name" value="ABC3_permease_C"/>
</dbReference>
<evidence type="ECO:0000256" key="1">
    <source>
        <dbReference type="ARBA" id="ARBA00004651"/>
    </source>
</evidence>
<comment type="caution">
    <text evidence="9">The sequence shown here is derived from an EMBL/GenBank/DDBJ whole genome shotgun (WGS) entry which is preliminary data.</text>
</comment>
<name>A0A150XB34_9BACT</name>
<dbReference type="AlphaFoldDB" id="A0A150XB34"/>
<feature type="transmembrane region" description="Helical" evidence="6">
    <location>
        <begin position="420"/>
        <end position="444"/>
    </location>
</feature>
<evidence type="ECO:0000259" key="8">
    <source>
        <dbReference type="Pfam" id="PF12704"/>
    </source>
</evidence>
<organism evidence="9 10">
    <name type="scientific">Roseivirga spongicola</name>
    <dbReference type="NCBI Taxonomy" id="333140"/>
    <lineage>
        <taxon>Bacteria</taxon>
        <taxon>Pseudomonadati</taxon>
        <taxon>Bacteroidota</taxon>
        <taxon>Cytophagia</taxon>
        <taxon>Cytophagales</taxon>
        <taxon>Roseivirgaceae</taxon>
        <taxon>Roseivirga</taxon>
    </lineage>
</organism>
<dbReference type="STRING" id="333140.AWW68_08740"/>
<dbReference type="GO" id="GO:0005886">
    <property type="term" value="C:plasma membrane"/>
    <property type="evidence" value="ECO:0007669"/>
    <property type="project" value="UniProtKB-SubCell"/>
</dbReference>
<proteinExistence type="predicted"/>
<evidence type="ECO:0000256" key="5">
    <source>
        <dbReference type="ARBA" id="ARBA00023136"/>
    </source>
</evidence>
<feature type="transmembrane region" description="Helical" evidence="6">
    <location>
        <begin position="282"/>
        <end position="304"/>
    </location>
</feature>
<accession>A0A150XB34</accession>
<feature type="domain" description="MacB-like periplasmic core" evidence="8">
    <location>
        <begin position="20"/>
        <end position="242"/>
    </location>
</feature>
<comment type="subcellular location">
    <subcellularLocation>
        <location evidence="1">Cell membrane</location>
        <topology evidence="1">Multi-pass membrane protein</topology>
    </subcellularLocation>
</comment>
<evidence type="ECO:0000256" key="6">
    <source>
        <dbReference type="SAM" id="Phobius"/>
    </source>
</evidence>
<dbReference type="InterPro" id="IPR050250">
    <property type="entry name" value="Macrolide_Exporter_MacB"/>
</dbReference>
<dbReference type="PANTHER" id="PTHR30572">
    <property type="entry name" value="MEMBRANE COMPONENT OF TRANSPORTER-RELATED"/>
    <property type="match status" value="1"/>
</dbReference>
<feature type="transmembrane region" description="Helical" evidence="6">
    <location>
        <begin position="21"/>
        <end position="41"/>
    </location>
</feature>
<feature type="transmembrane region" description="Helical" evidence="6">
    <location>
        <begin position="666"/>
        <end position="690"/>
    </location>
</feature>
<feature type="domain" description="ABC3 transporter permease C-terminal" evidence="7">
    <location>
        <begin position="668"/>
        <end position="778"/>
    </location>
</feature>
<evidence type="ECO:0000256" key="2">
    <source>
        <dbReference type="ARBA" id="ARBA00022475"/>
    </source>
</evidence>